<dbReference type="Pfam" id="PF02660">
    <property type="entry name" value="G3P_acyltransf"/>
    <property type="match status" value="1"/>
</dbReference>
<feature type="transmembrane region" description="Helical" evidence="10">
    <location>
        <begin position="161"/>
        <end position="177"/>
    </location>
</feature>
<keyword evidence="4 10" id="KW-0812">Transmembrane</keyword>
<dbReference type="Proteomes" id="UP000255517">
    <property type="component" value="Unassembled WGS sequence"/>
</dbReference>
<evidence type="ECO:0000256" key="7">
    <source>
        <dbReference type="ARBA" id="ARBA00023136"/>
    </source>
</evidence>
<dbReference type="NCBIfam" id="TIGR00023">
    <property type="entry name" value="glycerol-3-phosphate 1-O-acyltransferase PlsY"/>
    <property type="match status" value="1"/>
</dbReference>
<keyword evidence="1 10" id="KW-1003">Cell membrane</keyword>
<dbReference type="SMART" id="SM01207">
    <property type="entry name" value="G3P_acyltransf"/>
    <property type="match status" value="1"/>
</dbReference>
<keyword evidence="6 10" id="KW-0443">Lipid metabolism</keyword>
<dbReference type="GO" id="GO:0043772">
    <property type="term" value="F:acyl-phosphate glycerol-3-phosphate acyltransferase activity"/>
    <property type="evidence" value="ECO:0007669"/>
    <property type="project" value="UniProtKB-UniRule"/>
</dbReference>
<protein>
    <recommendedName>
        <fullName evidence="10">Glycerol-3-phosphate acyltransferase</fullName>
    </recommendedName>
    <alternativeName>
        <fullName evidence="10">Acyl-PO4 G3P acyltransferase</fullName>
    </alternativeName>
    <alternativeName>
        <fullName evidence="10">Acyl-phosphate--glycerol-3-phosphate acyltransferase</fullName>
    </alternativeName>
    <alternativeName>
        <fullName evidence="10">G3P acyltransferase</fullName>
        <shortName evidence="10">GPAT</shortName>
        <ecNumber evidence="10">2.3.1.275</ecNumber>
    </alternativeName>
    <alternativeName>
        <fullName evidence="10">Lysophosphatidic acid synthase</fullName>
        <shortName evidence="10">LPA synthase</shortName>
    </alternativeName>
</protein>
<comment type="function">
    <text evidence="10">Catalyzes the transfer of an acyl group from acyl-phosphate (acyl-PO(4)) to glycerol-3-phosphate (G3P) to form lysophosphatidic acid (LPA). This enzyme utilizes acyl-phosphate as fatty acyl donor, but not acyl-CoA or acyl-ACP.</text>
</comment>
<keyword evidence="2 10" id="KW-0444">Lipid biosynthesis</keyword>
<reference evidence="11 12" key="1">
    <citation type="submission" date="2018-06" db="EMBL/GenBank/DDBJ databases">
        <authorList>
            <consortium name="Pathogen Informatics"/>
            <person name="Doyle S."/>
        </authorList>
    </citation>
    <scope>NUCLEOTIDE SEQUENCE [LARGE SCALE GENOMIC DNA]</scope>
    <source>
        <strain evidence="11 12">NCTC13149</strain>
    </source>
</reference>
<evidence type="ECO:0000256" key="5">
    <source>
        <dbReference type="ARBA" id="ARBA00022989"/>
    </source>
</evidence>
<evidence type="ECO:0000256" key="2">
    <source>
        <dbReference type="ARBA" id="ARBA00022516"/>
    </source>
</evidence>
<dbReference type="EC" id="2.3.1.275" evidence="10"/>
<accession>A0A379C648</accession>
<dbReference type="STRING" id="1122949.GCA_000378725_00723"/>
<sequence length="196" mass="21411">MKYGLIFLISYLIGSISGSFIIGKLFLGKDVRNAGSGNAGTTNAFRVLGVGGGLGTFFIDFLKGIILVLIIKKFFGQELIFYAVFCGILGHDFPIYMNFKGGKGMAMTLGAFAAISVKLTIIPYLIWLSTVLITKYVSLGSILFFISSVIFYIVFGKFSNLSNIFVILICLMGIFRHKSNIVRLINGNENKIGGKK</sequence>
<dbReference type="HAMAP" id="MF_01043">
    <property type="entry name" value="PlsY"/>
    <property type="match status" value="1"/>
</dbReference>
<dbReference type="OrthoDB" id="9777124at2"/>
<keyword evidence="8 10" id="KW-0594">Phospholipid biosynthesis</keyword>
<feature type="transmembrane region" description="Helical" evidence="10">
    <location>
        <begin position="47"/>
        <end position="70"/>
    </location>
</feature>
<evidence type="ECO:0000256" key="10">
    <source>
        <dbReference type="HAMAP-Rule" id="MF_01043"/>
    </source>
</evidence>
<comment type="subunit">
    <text evidence="10">Probably interacts with PlsX.</text>
</comment>
<dbReference type="EMBL" id="UGSZ01000001">
    <property type="protein sequence ID" value="SUB57165.1"/>
    <property type="molecule type" value="Genomic_DNA"/>
</dbReference>
<comment type="catalytic activity">
    <reaction evidence="10">
        <text>an acyl phosphate + sn-glycerol 3-phosphate = a 1-acyl-sn-glycero-3-phosphate + phosphate</text>
        <dbReference type="Rhea" id="RHEA:34075"/>
        <dbReference type="ChEBI" id="CHEBI:43474"/>
        <dbReference type="ChEBI" id="CHEBI:57597"/>
        <dbReference type="ChEBI" id="CHEBI:57970"/>
        <dbReference type="ChEBI" id="CHEBI:59918"/>
        <dbReference type="EC" id="2.3.1.275"/>
    </reaction>
</comment>
<dbReference type="RefSeq" id="WP_004823946.1">
    <property type="nucleotide sequence ID" value="NZ_UGSZ01000001.1"/>
</dbReference>
<keyword evidence="11" id="KW-0012">Acyltransferase</keyword>
<keyword evidence="9 10" id="KW-1208">Phospholipid metabolism</keyword>
<proteinExistence type="inferred from homology"/>
<dbReference type="UniPathway" id="UPA00085"/>
<dbReference type="AlphaFoldDB" id="A0A379C648"/>
<dbReference type="GO" id="GO:0005886">
    <property type="term" value="C:plasma membrane"/>
    <property type="evidence" value="ECO:0007669"/>
    <property type="project" value="UniProtKB-SubCell"/>
</dbReference>
<comment type="pathway">
    <text evidence="10">Lipid metabolism; phospholipid metabolism.</text>
</comment>
<evidence type="ECO:0000256" key="8">
    <source>
        <dbReference type="ARBA" id="ARBA00023209"/>
    </source>
</evidence>
<evidence type="ECO:0000256" key="4">
    <source>
        <dbReference type="ARBA" id="ARBA00022692"/>
    </source>
</evidence>
<keyword evidence="7 10" id="KW-0472">Membrane</keyword>
<dbReference type="InterPro" id="IPR003811">
    <property type="entry name" value="G3P_acylTferase_PlsY"/>
</dbReference>
<dbReference type="GO" id="GO:0008654">
    <property type="term" value="P:phospholipid biosynthetic process"/>
    <property type="evidence" value="ECO:0007669"/>
    <property type="project" value="UniProtKB-UniRule"/>
</dbReference>
<evidence type="ECO:0000256" key="6">
    <source>
        <dbReference type="ARBA" id="ARBA00023098"/>
    </source>
</evidence>
<evidence type="ECO:0000313" key="12">
    <source>
        <dbReference type="Proteomes" id="UP000255517"/>
    </source>
</evidence>
<feature type="transmembrane region" description="Helical" evidence="10">
    <location>
        <begin position="136"/>
        <end position="155"/>
    </location>
</feature>
<organism evidence="11 12">
    <name type="scientific">Peptoniphilus lacrimalis</name>
    <dbReference type="NCBI Taxonomy" id="33031"/>
    <lineage>
        <taxon>Bacteria</taxon>
        <taxon>Bacillati</taxon>
        <taxon>Bacillota</taxon>
        <taxon>Tissierellia</taxon>
        <taxon>Tissierellales</taxon>
        <taxon>Peptoniphilaceae</taxon>
        <taxon>Peptoniphilus</taxon>
    </lineage>
</organism>
<keyword evidence="3 10" id="KW-0808">Transferase</keyword>
<evidence type="ECO:0000256" key="3">
    <source>
        <dbReference type="ARBA" id="ARBA00022679"/>
    </source>
</evidence>
<feature type="transmembrane region" description="Helical" evidence="10">
    <location>
        <begin position="105"/>
        <end position="127"/>
    </location>
</feature>
<comment type="similarity">
    <text evidence="10">Belongs to the PlsY family.</text>
</comment>
<feature type="transmembrane region" description="Helical" evidence="10">
    <location>
        <begin position="5"/>
        <end position="27"/>
    </location>
</feature>
<keyword evidence="5 10" id="KW-1133">Transmembrane helix</keyword>
<comment type="subcellular location">
    <subcellularLocation>
        <location evidence="10">Cell membrane</location>
        <topology evidence="10">Multi-pass membrane protein</topology>
    </subcellularLocation>
</comment>
<feature type="transmembrane region" description="Helical" evidence="10">
    <location>
        <begin position="79"/>
        <end position="99"/>
    </location>
</feature>
<dbReference type="PANTHER" id="PTHR30309:SF0">
    <property type="entry name" value="GLYCEROL-3-PHOSPHATE ACYLTRANSFERASE-RELATED"/>
    <property type="match status" value="1"/>
</dbReference>
<gene>
    <name evidence="10 11" type="primary">plsY</name>
    <name evidence="11" type="ORF">NCTC13149_00981</name>
</gene>
<evidence type="ECO:0000256" key="1">
    <source>
        <dbReference type="ARBA" id="ARBA00022475"/>
    </source>
</evidence>
<evidence type="ECO:0000256" key="9">
    <source>
        <dbReference type="ARBA" id="ARBA00023264"/>
    </source>
</evidence>
<evidence type="ECO:0000313" key="11">
    <source>
        <dbReference type="EMBL" id="SUB57165.1"/>
    </source>
</evidence>
<dbReference type="PANTHER" id="PTHR30309">
    <property type="entry name" value="INNER MEMBRANE PROTEIN YGIH"/>
    <property type="match status" value="1"/>
</dbReference>
<name>A0A379C648_9FIRM</name>